<organism evidence="2 3">
    <name type="scientific">Furculomyces boomerangus</name>
    <dbReference type="NCBI Taxonomy" id="61424"/>
    <lineage>
        <taxon>Eukaryota</taxon>
        <taxon>Fungi</taxon>
        <taxon>Fungi incertae sedis</taxon>
        <taxon>Zoopagomycota</taxon>
        <taxon>Kickxellomycotina</taxon>
        <taxon>Harpellomycetes</taxon>
        <taxon>Harpellales</taxon>
        <taxon>Harpellaceae</taxon>
        <taxon>Furculomyces</taxon>
    </lineage>
</organism>
<keyword evidence="3" id="KW-1185">Reference proteome</keyword>
<proteinExistence type="predicted"/>
<protein>
    <submittedName>
        <fullName evidence="2">Uncharacterized protein</fullName>
    </submittedName>
</protein>
<sequence length="163" mass="18515">MSKSKKRDPIVQEAQKFEVEFRSSAKIADLLIESWIGPKDGLVENKAVKIGGEKPLKAKDLFKPRPARLGVGANFISHNEAMRATNTSVFLSKEEQELKNKLLKKKKHGNESKKEEVGLDSKSEQFGKTCDDEDKRDFNKTKKTRGPSFLDDLILSRKKKQKK</sequence>
<evidence type="ECO:0000313" key="3">
    <source>
        <dbReference type="Proteomes" id="UP000245699"/>
    </source>
</evidence>
<comment type="caution">
    <text evidence="2">The sequence shown here is derived from an EMBL/GenBank/DDBJ whole genome shotgun (WGS) entry which is preliminary data.</text>
</comment>
<feature type="region of interest" description="Disordered" evidence="1">
    <location>
        <begin position="101"/>
        <end position="163"/>
    </location>
</feature>
<evidence type="ECO:0000313" key="2">
    <source>
        <dbReference type="EMBL" id="PVU98902.1"/>
    </source>
</evidence>
<name>A0A2T9Z2U7_9FUNG</name>
<dbReference type="InterPro" id="IPR021641">
    <property type="entry name" value="DUF3245"/>
</dbReference>
<feature type="compositionally biased region" description="Basic and acidic residues" evidence="1">
    <location>
        <begin position="109"/>
        <end position="140"/>
    </location>
</feature>
<accession>A0A2T9Z2U7</accession>
<evidence type="ECO:0000256" key="1">
    <source>
        <dbReference type="SAM" id="MobiDB-lite"/>
    </source>
</evidence>
<dbReference type="EMBL" id="MBFT01000062">
    <property type="protein sequence ID" value="PVU98902.1"/>
    <property type="molecule type" value="Genomic_DNA"/>
</dbReference>
<dbReference type="Pfam" id="PF11595">
    <property type="entry name" value="DUF3245"/>
    <property type="match status" value="1"/>
</dbReference>
<dbReference type="Proteomes" id="UP000245699">
    <property type="component" value="Unassembled WGS sequence"/>
</dbReference>
<reference evidence="2 3" key="1">
    <citation type="journal article" date="2018" name="MBio">
        <title>Comparative Genomics Reveals the Core Gene Toolbox for the Fungus-Insect Symbiosis.</title>
        <authorList>
            <person name="Wang Y."/>
            <person name="Stata M."/>
            <person name="Wang W."/>
            <person name="Stajich J.E."/>
            <person name="White M.M."/>
            <person name="Moncalvo J.M."/>
        </authorList>
    </citation>
    <scope>NUCLEOTIDE SEQUENCE [LARGE SCALE GENOMIC DNA]</scope>
    <source>
        <strain evidence="2 3">AUS-77-4</strain>
    </source>
</reference>
<dbReference type="OrthoDB" id="5393235at2759"/>
<gene>
    <name evidence="2" type="ORF">BB559_001170</name>
</gene>
<dbReference type="AlphaFoldDB" id="A0A2T9Z2U7"/>